<feature type="domain" description="FAD/NAD(P)-binding" evidence="8">
    <location>
        <begin position="8"/>
        <end position="327"/>
    </location>
</feature>
<dbReference type="Gene3D" id="3.30.390.30">
    <property type="match status" value="1"/>
</dbReference>
<dbReference type="EC" id="1.16.1.1" evidence="9"/>
<feature type="binding site" evidence="5">
    <location>
        <position position="53"/>
    </location>
    <ligand>
        <name>FAD</name>
        <dbReference type="ChEBI" id="CHEBI:57692"/>
    </ligand>
</feature>
<feature type="binding site" evidence="5">
    <location>
        <position position="314"/>
    </location>
    <ligand>
        <name>FAD</name>
        <dbReference type="ChEBI" id="CHEBI:57692"/>
    </ligand>
</feature>
<feature type="disulfide bond" description="Redox-active" evidence="6">
    <location>
        <begin position="44"/>
        <end position="49"/>
    </location>
</feature>
<dbReference type="Pfam" id="PF02852">
    <property type="entry name" value="Pyr_redox_dim"/>
    <property type="match status" value="1"/>
</dbReference>
<keyword evidence="5" id="KW-0520">NAD</keyword>
<keyword evidence="3 5" id="KW-0274">FAD</keyword>
<dbReference type="InterPro" id="IPR036188">
    <property type="entry name" value="FAD/NAD-bd_sf"/>
</dbReference>
<evidence type="ECO:0000256" key="4">
    <source>
        <dbReference type="PIRSR" id="PIRSR000350-2"/>
    </source>
</evidence>
<accession>A0A378TCP8</accession>
<evidence type="ECO:0000256" key="1">
    <source>
        <dbReference type="ARBA" id="ARBA00007532"/>
    </source>
</evidence>
<dbReference type="PANTHER" id="PTHR43014">
    <property type="entry name" value="MERCURIC REDUCTASE"/>
    <property type="match status" value="1"/>
</dbReference>
<comment type="cofactor">
    <cofactor evidence="5">
        <name>FAD</name>
        <dbReference type="ChEBI" id="CHEBI:57692"/>
    </cofactor>
    <text evidence="5">Binds 1 FAD per subunit.</text>
</comment>
<evidence type="ECO:0000259" key="8">
    <source>
        <dbReference type="Pfam" id="PF07992"/>
    </source>
</evidence>
<dbReference type="InterPro" id="IPR023753">
    <property type="entry name" value="FAD/NAD-binding_dom"/>
</dbReference>
<keyword evidence="5" id="KW-0547">Nucleotide-binding</keyword>
<evidence type="ECO:0000313" key="10">
    <source>
        <dbReference type="Proteomes" id="UP000254978"/>
    </source>
</evidence>
<keyword evidence="9" id="KW-0560">Oxidoreductase</keyword>
<keyword evidence="2" id="KW-0285">Flavoprotein</keyword>
<dbReference type="RefSeq" id="WP_115277779.1">
    <property type="nucleotide sequence ID" value="NZ_AP022600.1"/>
</dbReference>
<keyword evidence="10" id="KW-1185">Reference proteome</keyword>
<dbReference type="Proteomes" id="UP000254978">
    <property type="component" value="Unassembled WGS sequence"/>
</dbReference>
<dbReference type="SUPFAM" id="SSF51905">
    <property type="entry name" value="FAD/NAD(P)-binding domain"/>
    <property type="match status" value="1"/>
</dbReference>
<dbReference type="InterPro" id="IPR004099">
    <property type="entry name" value="Pyr_nucl-diS_OxRdtase_dimer"/>
</dbReference>
<evidence type="ECO:0000313" key="9">
    <source>
        <dbReference type="EMBL" id="STZ57613.1"/>
    </source>
</evidence>
<evidence type="ECO:0000259" key="7">
    <source>
        <dbReference type="Pfam" id="PF02852"/>
    </source>
</evidence>
<dbReference type="GO" id="GO:0016152">
    <property type="term" value="F:mercury (II) reductase (NADP+) activity"/>
    <property type="evidence" value="ECO:0007669"/>
    <property type="project" value="UniProtKB-EC"/>
</dbReference>
<feature type="binding site" evidence="5">
    <location>
        <begin position="184"/>
        <end position="191"/>
    </location>
    <ligand>
        <name>NAD(+)</name>
        <dbReference type="ChEBI" id="CHEBI:57540"/>
    </ligand>
</feature>
<feature type="active site" description="Proton acceptor" evidence="4">
    <location>
        <position position="458"/>
    </location>
</feature>
<proteinExistence type="inferred from homology"/>
<dbReference type="SUPFAM" id="SSF55424">
    <property type="entry name" value="FAD/NAD-linked reductases, dimerisation (C-terminal) domain"/>
    <property type="match status" value="1"/>
</dbReference>
<feature type="domain" description="Pyridine nucleotide-disulphide oxidoreductase dimerisation" evidence="7">
    <location>
        <begin position="359"/>
        <end position="465"/>
    </location>
</feature>
<evidence type="ECO:0000256" key="3">
    <source>
        <dbReference type="ARBA" id="ARBA00022827"/>
    </source>
</evidence>
<protein>
    <submittedName>
        <fullName evidence="9">Mercuric reductase</fullName>
        <ecNumber evidence="9">1.16.1.1</ecNumber>
    </submittedName>
</protein>
<evidence type="ECO:0000256" key="5">
    <source>
        <dbReference type="PIRSR" id="PIRSR000350-3"/>
    </source>
</evidence>
<dbReference type="PIRSF" id="PIRSF000350">
    <property type="entry name" value="Mercury_reductase_MerA"/>
    <property type="match status" value="1"/>
</dbReference>
<dbReference type="OrthoDB" id="9800167at2"/>
<dbReference type="AlphaFoldDB" id="A0A378TCP8"/>
<feature type="binding site" evidence="5">
    <location>
        <position position="117"/>
    </location>
    <ligand>
        <name>FAD</name>
        <dbReference type="ChEBI" id="CHEBI:57692"/>
    </ligand>
</feature>
<dbReference type="InterPro" id="IPR016156">
    <property type="entry name" value="FAD/NAD-linked_Rdtase_dimer_sf"/>
</dbReference>
<comment type="similarity">
    <text evidence="1">Belongs to the class-I pyridine nucleotide-disulfide oxidoreductase family.</text>
</comment>
<dbReference type="Gene3D" id="3.50.50.60">
    <property type="entry name" value="FAD/NAD(P)-binding domain"/>
    <property type="match status" value="2"/>
</dbReference>
<feature type="binding site" evidence="5">
    <location>
        <position position="272"/>
    </location>
    <ligand>
        <name>NAD(+)</name>
        <dbReference type="ChEBI" id="CHEBI:57540"/>
    </ligand>
</feature>
<reference evidence="9 10" key="1">
    <citation type="submission" date="2018-06" db="EMBL/GenBank/DDBJ databases">
        <authorList>
            <consortium name="Pathogen Informatics"/>
            <person name="Doyle S."/>
        </authorList>
    </citation>
    <scope>NUCLEOTIDE SEQUENCE [LARGE SCALE GENOMIC DNA]</scope>
    <source>
        <strain evidence="9 10">NCTC10821</strain>
    </source>
</reference>
<dbReference type="PANTHER" id="PTHR43014:SF2">
    <property type="entry name" value="MERCURIC REDUCTASE"/>
    <property type="match status" value="1"/>
</dbReference>
<evidence type="ECO:0000256" key="6">
    <source>
        <dbReference type="PIRSR" id="PIRSR000350-4"/>
    </source>
</evidence>
<evidence type="ECO:0000256" key="2">
    <source>
        <dbReference type="ARBA" id="ARBA00022630"/>
    </source>
</evidence>
<dbReference type="PRINTS" id="PR00368">
    <property type="entry name" value="FADPNR"/>
</dbReference>
<sequence length="475" mass="49391">MSDNSRFDAVIIGGGPGGVTAATQLAGLGLTTALVENRLIGGECHYWACNPTKTLLRPIEVLELAKEVPGVRELLRGDRVDTAAALAKRDTIIDHLSDDGLVDALTQAGIDVLHGHGRLNGERAVTITEVEGRTQRVQARHAVVLATGTRPLLPDIAGLAAASPWTNRELATMTRVPPRTIVLGGGVVGVECATILSGLGSDVTMLVRGTTLLRGSEPFAGERVARALRDRGVTIQFRAVPTSVARRAAGGAVTVTLGDGILEADEIVVATGRLVNTDDLGMATVGLDGGEFVAVDDHLTSTGVEGHWLYAIGDTTGRALLSHVSQYHAGIVANVVKARADGTALDGPEYVVRDNGTLPQVIFTDPNVIEVGRTESDARAAGFTVTTRTVDYPGMPGELLIQRDGFDAAAKLVVDADRDVLLGATFVGPGVADLVHAATVAVVGQVPLSVLRHAVAPHPSLSQMWNALLAAPADA</sequence>
<dbReference type="GO" id="GO:0003955">
    <property type="term" value="F:NAD(P)H dehydrogenase (quinone) activity"/>
    <property type="evidence" value="ECO:0007669"/>
    <property type="project" value="TreeGrafter"/>
</dbReference>
<dbReference type="Pfam" id="PF07992">
    <property type="entry name" value="Pyr_redox_2"/>
    <property type="match status" value="1"/>
</dbReference>
<name>A0A378TCP8_9MYCO</name>
<organism evidence="9 10">
    <name type="scientific">Mycolicibacterium tokaiense</name>
    <dbReference type="NCBI Taxonomy" id="39695"/>
    <lineage>
        <taxon>Bacteria</taxon>
        <taxon>Bacillati</taxon>
        <taxon>Actinomycetota</taxon>
        <taxon>Actinomycetes</taxon>
        <taxon>Mycobacteriales</taxon>
        <taxon>Mycobacteriaceae</taxon>
        <taxon>Mycolicibacterium</taxon>
    </lineage>
</organism>
<dbReference type="GO" id="GO:0050660">
    <property type="term" value="F:flavin adenine dinucleotide binding"/>
    <property type="evidence" value="ECO:0007669"/>
    <property type="project" value="TreeGrafter"/>
</dbReference>
<dbReference type="EMBL" id="UGQT01000001">
    <property type="protein sequence ID" value="STZ57613.1"/>
    <property type="molecule type" value="Genomic_DNA"/>
</dbReference>
<dbReference type="PRINTS" id="PR00411">
    <property type="entry name" value="PNDRDTASEI"/>
</dbReference>
<gene>
    <name evidence="9" type="primary">merA_1</name>
    <name evidence="9" type="ORF">NCTC10821_01116</name>
</gene>
<dbReference type="InterPro" id="IPR001100">
    <property type="entry name" value="Pyr_nuc-diS_OxRdtase"/>
</dbReference>